<reference evidence="1" key="1">
    <citation type="submission" date="2015-06" db="UniProtKB">
        <authorList>
            <consortium name="EnsemblPlants"/>
        </authorList>
    </citation>
    <scope>IDENTIFICATION</scope>
</reference>
<name>M8CGQ5_AEGTA</name>
<protein>
    <submittedName>
        <fullName evidence="1">Uncharacterized protein</fullName>
    </submittedName>
</protein>
<evidence type="ECO:0000313" key="1">
    <source>
        <dbReference type="EnsemblPlants" id="EMT22376"/>
    </source>
</evidence>
<proteinExistence type="predicted"/>
<organism evidence="1">
    <name type="scientific">Aegilops tauschii</name>
    <name type="common">Tausch's goatgrass</name>
    <name type="synonym">Aegilops squarrosa</name>
    <dbReference type="NCBI Taxonomy" id="37682"/>
    <lineage>
        <taxon>Eukaryota</taxon>
        <taxon>Viridiplantae</taxon>
        <taxon>Streptophyta</taxon>
        <taxon>Embryophyta</taxon>
        <taxon>Tracheophyta</taxon>
        <taxon>Spermatophyta</taxon>
        <taxon>Magnoliopsida</taxon>
        <taxon>Liliopsida</taxon>
        <taxon>Poales</taxon>
        <taxon>Poaceae</taxon>
        <taxon>BOP clade</taxon>
        <taxon>Pooideae</taxon>
        <taxon>Triticodae</taxon>
        <taxon>Triticeae</taxon>
        <taxon>Triticinae</taxon>
        <taxon>Aegilops</taxon>
    </lineage>
</organism>
<sequence length="176" mass="19675">MAEVPAPKPEVSEQGVRHSGIVTWLGRGVFVDYITKTVLAKQVFNQPLVFSTFSPDLFSSTTTEAHLPYLIGGPHHPHADNSLRRPVHRRSLEQFGDAEVQLWHCGMQFRAHLHAVWGNGLVSSKLPPRISKFQQASHFAFPDSAREVHCLLCIPNTVVFVPCEDGRETVVQYAEP</sequence>
<accession>M8CGQ5</accession>
<dbReference type="EnsemblPlants" id="EMT22376">
    <property type="protein sequence ID" value="EMT22376"/>
    <property type="gene ID" value="F775_25269"/>
</dbReference>
<dbReference type="AlphaFoldDB" id="M8CGQ5"/>